<sequence>MTRTGSRLMTTYERTLWKTMELLGITESIERKVLTAIVLQFLATVAIFLLPFFVSGVVFFVLAAVLFVLAAAAAANTVLVVRRDFITPVLDLEATATQMAQGDIDVQAEQSDQPDEIGSLQNAFVDLRSSSIPWDARPMRSHASSSTTRYSTRTSPASSANRCLG</sequence>
<organism evidence="5 6">
    <name type="scientific">Halovenus salina</name>
    <dbReference type="NCBI Taxonomy" id="1510225"/>
    <lineage>
        <taxon>Archaea</taxon>
        <taxon>Methanobacteriati</taxon>
        <taxon>Methanobacteriota</taxon>
        <taxon>Stenosarchaea group</taxon>
        <taxon>Halobacteria</taxon>
        <taxon>Halobacteriales</taxon>
        <taxon>Haloarculaceae</taxon>
        <taxon>Halovenus</taxon>
    </lineage>
</organism>
<comment type="caution">
    <text evidence="5">The sequence shown here is derived from an EMBL/GenBank/DDBJ whole genome shotgun (WGS) entry which is preliminary data.</text>
</comment>
<dbReference type="SUPFAM" id="SSF158472">
    <property type="entry name" value="HAMP domain-like"/>
    <property type="match status" value="1"/>
</dbReference>
<feature type="compositionally biased region" description="Low complexity" evidence="2">
    <location>
        <begin position="141"/>
        <end position="165"/>
    </location>
</feature>
<accession>A0ABD5W773</accession>
<reference evidence="5 6" key="1">
    <citation type="journal article" date="2019" name="Int. J. Syst. Evol. Microbiol.">
        <title>The Global Catalogue of Microorganisms (GCM) 10K type strain sequencing project: providing services to taxonomists for standard genome sequencing and annotation.</title>
        <authorList>
            <consortium name="The Broad Institute Genomics Platform"/>
            <consortium name="The Broad Institute Genome Sequencing Center for Infectious Disease"/>
            <person name="Wu L."/>
            <person name="Ma J."/>
        </authorList>
    </citation>
    <scope>NUCLEOTIDE SEQUENCE [LARGE SCALE GENOMIC DNA]</scope>
    <source>
        <strain evidence="5 6">JCM 30072</strain>
    </source>
</reference>
<keyword evidence="3" id="KW-0812">Transmembrane</keyword>
<keyword evidence="3" id="KW-0472">Membrane</keyword>
<feature type="domain" description="HAMP" evidence="4">
    <location>
        <begin position="83"/>
        <end position="136"/>
    </location>
</feature>
<keyword evidence="1" id="KW-0807">Transducer</keyword>
<evidence type="ECO:0000256" key="3">
    <source>
        <dbReference type="SAM" id="Phobius"/>
    </source>
</evidence>
<feature type="region of interest" description="Disordered" evidence="2">
    <location>
        <begin position="136"/>
        <end position="165"/>
    </location>
</feature>
<evidence type="ECO:0000259" key="4">
    <source>
        <dbReference type="PROSITE" id="PS50885"/>
    </source>
</evidence>
<dbReference type="GO" id="GO:0007165">
    <property type="term" value="P:signal transduction"/>
    <property type="evidence" value="ECO:0007669"/>
    <property type="project" value="UniProtKB-KW"/>
</dbReference>
<protein>
    <submittedName>
        <fullName evidence="5">HAMP domain-containing protein</fullName>
    </submittedName>
</protein>
<gene>
    <name evidence="5" type="ORF">ACFQQG_10825</name>
</gene>
<keyword evidence="6" id="KW-1185">Reference proteome</keyword>
<dbReference type="Proteomes" id="UP001596445">
    <property type="component" value="Unassembled WGS sequence"/>
</dbReference>
<dbReference type="EMBL" id="JBHSZI010000001">
    <property type="protein sequence ID" value="MFC7058582.1"/>
    <property type="molecule type" value="Genomic_DNA"/>
</dbReference>
<feature type="transmembrane region" description="Helical" evidence="3">
    <location>
        <begin position="33"/>
        <end position="53"/>
    </location>
</feature>
<name>A0ABD5W773_9EURY</name>
<dbReference type="InterPro" id="IPR003660">
    <property type="entry name" value="HAMP_dom"/>
</dbReference>
<feature type="transmembrane region" description="Helical" evidence="3">
    <location>
        <begin position="59"/>
        <end position="81"/>
    </location>
</feature>
<proteinExistence type="predicted"/>
<dbReference type="Gene3D" id="6.10.340.10">
    <property type="match status" value="1"/>
</dbReference>
<evidence type="ECO:0000256" key="2">
    <source>
        <dbReference type="SAM" id="MobiDB-lite"/>
    </source>
</evidence>
<dbReference type="Pfam" id="PF00672">
    <property type="entry name" value="HAMP"/>
    <property type="match status" value="1"/>
</dbReference>
<evidence type="ECO:0000256" key="1">
    <source>
        <dbReference type="ARBA" id="ARBA00023224"/>
    </source>
</evidence>
<dbReference type="CDD" id="cd06225">
    <property type="entry name" value="HAMP"/>
    <property type="match status" value="1"/>
</dbReference>
<dbReference type="PROSITE" id="PS50885">
    <property type="entry name" value="HAMP"/>
    <property type="match status" value="1"/>
</dbReference>
<evidence type="ECO:0000313" key="5">
    <source>
        <dbReference type="EMBL" id="MFC7058582.1"/>
    </source>
</evidence>
<dbReference type="AlphaFoldDB" id="A0ABD5W773"/>
<keyword evidence="3" id="KW-1133">Transmembrane helix</keyword>
<evidence type="ECO:0000313" key="6">
    <source>
        <dbReference type="Proteomes" id="UP001596445"/>
    </source>
</evidence>